<evidence type="ECO:0000313" key="1">
    <source>
        <dbReference type="EMBL" id="TWT32673.1"/>
    </source>
</evidence>
<dbReference type="Gene3D" id="1.20.1440.60">
    <property type="entry name" value="23S rRNA-intervening sequence"/>
    <property type="match status" value="1"/>
</dbReference>
<dbReference type="AlphaFoldDB" id="A0A5C5V3Y1"/>
<reference evidence="1 2" key="1">
    <citation type="submission" date="2019-02" db="EMBL/GenBank/DDBJ databases">
        <title>Deep-cultivation of Planctomycetes and their phenomic and genomic characterization uncovers novel biology.</title>
        <authorList>
            <person name="Wiegand S."/>
            <person name="Jogler M."/>
            <person name="Boedeker C."/>
            <person name="Pinto D."/>
            <person name="Vollmers J."/>
            <person name="Rivas-Marin E."/>
            <person name="Kohn T."/>
            <person name="Peeters S.H."/>
            <person name="Heuer A."/>
            <person name="Rast P."/>
            <person name="Oberbeckmann S."/>
            <person name="Bunk B."/>
            <person name="Jeske O."/>
            <person name="Meyerdierks A."/>
            <person name="Storesund J.E."/>
            <person name="Kallscheuer N."/>
            <person name="Luecker S."/>
            <person name="Lage O.M."/>
            <person name="Pohl T."/>
            <person name="Merkel B.J."/>
            <person name="Hornburger P."/>
            <person name="Mueller R.-W."/>
            <person name="Bruemmer F."/>
            <person name="Labrenz M."/>
            <person name="Spormann A.M."/>
            <person name="Op Den Camp H."/>
            <person name="Overmann J."/>
            <person name="Amann R."/>
            <person name="Jetten M.S.M."/>
            <person name="Mascher T."/>
            <person name="Medema M.H."/>
            <person name="Devos D.P."/>
            <person name="Kaster A.-K."/>
            <person name="Ovreas L."/>
            <person name="Rohde M."/>
            <person name="Galperin M.Y."/>
            <person name="Jogler C."/>
        </authorList>
    </citation>
    <scope>NUCLEOTIDE SEQUENCE [LARGE SCALE GENOMIC DNA]</scope>
    <source>
        <strain evidence="1 2">Enr8</strain>
    </source>
</reference>
<keyword evidence="2" id="KW-1185">Reference proteome</keyword>
<gene>
    <name evidence="1" type="ORF">Enr8_24780</name>
</gene>
<dbReference type="SUPFAM" id="SSF158446">
    <property type="entry name" value="IVS-encoded protein-like"/>
    <property type="match status" value="1"/>
</dbReference>
<evidence type="ECO:0008006" key="3">
    <source>
        <dbReference type="Google" id="ProtNLM"/>
    </source>
</evidence>
<dbReference type="InterPro" id="IPR012657">
    <property type="entry name" value="23S_rRNA-intervening_sequence"/>
</dbReference>
<accession>A0A5C5V3Y1</accession>
<organism evidence="1 2">
    <name type="scientific">Blastopirellula retiformator</name>
    <dbReference type="NCBI Taxonomy" id="2527970"/>
    <lineage>
        <taxon>Bacteria</taxon>
        <taxon>Pseudomonadati</taxon>
        <taxon>Planctomycetota</taxon>
        <taxon>Planctomycetia</taxon>
        <taxon>Pirellulales</taxon>
        <taxon>Pirellulaceae</taxon>
        <taxon>Blastopirellula</taxon>
    </lineage>
</organism>
<dbReference type="EMBL" id="SJPF01000003">
    <property type="protein sequence ID" value="TWT32673.1"/>
    <property type="molecule type" value="Genomic_DNA"/>
</dbReference>
<name>A0A5C5V3Y1_9BACT</name>
<sequence length="126" mass="14736">MLYCLMNDEGVPSKRSFDLEERTARFGKAAIRFLRTIPENSVTRPLIQQAVRSATSVGANYCEADDAGSKKEFKYRISMCKRETRETKHWLRMLATADPERKEECRKIWQEAKELHLIFATIFRNC</sequence>
<comment type="caution">
    <text evidence="1">The sequence shown here is derived from an EMBL/GenBank/DDBJ whole genome shotgun (WGS) entry which is preliminary data.</text>
</comment>
<protein>
    <recommendedName>
        <fullName evidence="3">Four helix bundle protein</fullName>
    </recommendedName>
</protein>
<dbReference type="Pfam" id="PF05635">
    <property type="entry name" value="23S_rRNA_IVP"/>
    <property type="match status" value="1"/>
</dbReference>
<dbReference type="Proteomes" id="UP000318878">
    <property type="component" value="Unassembled WGS sequence"/>
</dbReference>
<dbReference type="NCBIfam" id="TIGR02436">
    <property type="entry name" value="four helix bundle protein"/>
    <property type="match status" value="1"/>
</dbReference>
<proteinExistence type="predicted"/>
<dbReference type="InterPro" id="IPR036583">
    <property type="entry name" value="23S_rRNA_IVS_sf"/>
</dbReference>
<evidence type="ECO:0000313" key="2">
    <source>
        <dbReference type="Proteomes" id="UP000318878"/>
    </source>
</evidence>